<reference evidence="1" key="1">
    <citation type="submission" date="2020-07" db="EMBL/GenBank/DDBJ databases">
        <title>Huge and variable diversity of episymbiotic CPR bacteria and DPANN archaea in groundwater ecosystems.</title>
        <authorList>
            <person name="He C.Y."/>
            <person name="Keren R."/>
            <person name="Whittaker M."/>
            <person name="Farag I.F."/>
            <person name="Doudna J."/>
            <person name="Cate J.H.D."/>
            <person name="Banfield J.F."/>
        </authorList>
    </citation>
    <scope>NUCLEOTIDE SEQUENCE</scope>
    <source>
        <strain evidence="1">NC_groundwater_1818_Pr3_B-0.1um_66_35</strain>
    </source>
</reference>
<organism evidence="1 2">
    <name type="scientific">Rhodopseudomonas palustris</name>
    <dbReference type="NCBI Taxonomy" id="1076"/>
    <lineage>
        <taxon>Bacteria</taxon>
        <taxon>Pseudomonadati</taxon>
        <taxon>Pseudomonadota</taxon>
        <taxon>Alphaproteobacteria</taxon>
        <taxon>Hyphomicrobiales</taxon>
        <taxon>Nitrobacteraceae</taxon>
        <taxon>Rhodopseudomonas</taxon>
    </lineage>
</organism>
<dbReference type="Proteomes" id="UP000782519">
    <property type="component" value="Unassembled WGS sequence"/>
</dbReference>
<evidence type="ECO:0000313" key="1">
    <source>
        <dbReference type="EMBL" id="MBI5129339.1"/>
    </source>
</evidence>
<accession>A0A933RW81</accession>
<protein>
    <submittedName>
        <fullName evidence="1">Uncharacterized protein</fullName>
    </submittedName>
</protein>
<sequence length="131" mass="14526">MKALPRMLRIATLRDRTASYLRERLIGEIAELCPNLPDTTIWANANTTDSPITLAAELDRLSVASDRSDRRSPADCVRLLSLPVPHSDLLIAEHRRVGKSLLMAAKILPDELDADLTADIEALVWGQASWK</sequence>
<comment type="caution">
    <text evidence="1">The sequence shown here is derived from an EMBL/GenBank/DDBJ whole genome shotgun (WGS) entry which is preliminary data.</text>
</comment>
<proteinExistence type="predicted"/>
<gene>
    <name evidence="1" type="ORF">HZA66_07845</name>
</gene>
<evidence type="ECO:0000313" key="2">
    <source>
        <dbReference type="Proteomes" id="UP000782519"/>
    </source>
</evidence>
<dbReference type="AlphaFoldDB" id="A0A933RW81"/>
<name>A0A933RW81_RHOPL</name>
<dbReference type="EMBL" id="JACRJB010000021">
    <property type="protein sequence ID" value="MBI5129339.1"/>
    <property type="molecule type" value="Genomic_DNA"/>
</dbReference>